<keyword evidence="4 5" id="KW-0472">Membrane</keyword>
<evidence type="ECO:0000256" key="4">
    <source>
        <dbReference type="ARBA" id="ARBA00023136"/>
    </source>
</evidence>
<accession>K0AZW2</accession>
<dbReference type="Pfam" id="PF09685">
    <property type="entry name" value="MamF_MmsF"/>
    <property type="match status" value="1"/>
</dbReference>
<dbReference type="RefSeq" id="WP_014967464.1">
    <property type="nucleotide sequence ID" value="NC_018664.1"/>
</dbReference>
<feature type="transmembrane region" description="Helical" evidence="5">
    <location>
        <begin position="12"/>
        <end position="32"/>
    </location>
</feature>
<evidence type="ECO:0000313" key="7">
    <source>
        <dbReference type="Proteomes" id="UP000006094"/>
    </source>
</evidence>
<dbReference type="OrthoDB" id="1954294at2"/>
<comment type="subcellular location">
    <subcellularLocation>
        <location evidence="1">Membrane</location>
        <topology evidence="1">Multi-pass membrane protein</topology>
    </subcellularLocation>
</comment>
<dbReference type="InterPro" id="IPR019109">
    <property type="entry name" value="MamF_MmsF"/>
</dbReference>
<evidence type="ECO:0000256" key="1">
    <source>
        <dbReference type="ARBA" id="ARBA00004141"/>
    </source>
</evidence>
<name>K0AZW2_GOTA9</name>
<evidence type="ECO:0000256" key="5">
    <source>
        <dbReference type="SAM" id="Phobius"/>
    </source>
</evidence>
<sequence>MLTTEQKLICTLCHLSLFISLPVIVPLIVLVVSNSQFVKQQAKEALAFQIGLIIMGIVGGVLTLLIVGIFILIAVGIAGIVLPIVAVVKISDNIDYSYPISGKFVRG</sequence>
<evidence type="ECO:0000256" key="2">
    <source>
        <dbReference type="ARBA" id="ARBA00022692"/>
    </source>
</evidence>
<dbReference type="Proteomes" id="UP000006094">
    <property type="component" value="Chromosome"/>
</dbReference>
<gene>
    <name evidence="6" type="ordered locus">Curi_c13160</name>
</gene>
<dbReference type="KEGG" id="cad:Curi_c13160"/>
<keyword evidence="7" id="KW-1185">Reference proteome</keyword>
<dbReference type="AlphaFoldDB" id="K0AZW2"/>
<dbReference type="HOGENOM" id="CLU_104196_4_1_9"/>
<keyword evidence="2 5" id="KW-0812">Transmembrane</keyword>
<reference evidence="6 7" key="1">
    <citation type="journal article" date="2012" name="PLoS ONE">
        <title>The purine-utilizing bacterium Clostridium acidurici 9a: a genome-guided metabolic reconsideration.</title>
        <authorList>
            <person name="Hartwich K."/>
            <person name="Poehlein A."/>
            <person name="Daniel R."/>
        </authorList>
    </citation>
    <scope>NUCLEOTIDE SEQUENCE [LARGE SCALE GENOMIC DNA]</scope>
    <source>
        <strain evidence="7">ATCC 7906 / DSM 604 / BCRC 14475 / CIP 104303 / KCTC 5404 / NCIMB 10678 / 9a</strain>
    </source>
</reference>
<evidence type="ECO:0000313" key="6">
    <source>
        <dbReference type="EMBL" id="AFS78327.1"/>
    </source>
</evidence>
<evidence type="ECO:0008006" key="8">
    <source>
        <dbReference type="Google" id="ProtNLM"/>
    </source>
</evidence>
<keyword evidence="3 5" id="KW-1133">Transmembrane helix</keyword>
<protein>
    <recommendedName>
        <fullName evidence="8">DUF4870 domain-containing protein</fullName>
    </recommendedName>
</protein>
<organism evidence="6 7">
    <name type="scientific">Gottschalkia acidurici (strain ATCC 7906 / DSM 604 / BCRC 14475 / CIP 104303 / KCTC 5404 / NCIMB 10678 / 9a)</name>
    <name type="common">Clostridium acidurici</name>
    <dbReference type="NCBI Taxonomy" id="1128398"/>
    <lineage>
        <taxon>Bacteria</taxon>
        <taxon>Bacillati</taxon>
        <taxon>Bacillota</taxon>
        <taxon>Tissierellia</taxon>
        <taxon>Tissierellales</taxon>
        <taxon>Gottschalkiaceae</taxon>
        <taxon>Gottschalkia</taxon>
    </lineage>
</organism>
<dbReference type="eggNOG" id="COG3296">
    <property type="taxonomic scope" value="Bacteria"/>
</dbReference>
<dbReference type="STRING" id="1128398.Curi_c13160"/>
<feature type="transmembrane region" description="Helical" evidence="5">
    <location>
        <begin position="52"/>
        <end position="85"/>
    </location>
</feature>
<proteinExistence type="predicted"/>
<evidence type="ECO:0000256" key="3">
    <source>
        <dbReference type="ARBA" id="ARBA00022989"/>
    </source>
</evidence>
<dbReference type="EMBL" id="CP003326">
    <property type="protein sequence ID" value="AFS78327.1"/>
    <property type="molecule type" value="Genomic_DNA"/>
</dbReference>